<evidence type="ECO:0000256" key="3">
    <source>
        <dbReference type="ARBA" id="ARBA00022692"/>
    </source>
</evidence>
<evidence type="ECO:0000313" key="8">
    <source>
        <dbReference type="EMBL" id="QKG84852.1"/>
    </source>
</evidence>
<keyword evidence="9" id="KW-1185">Reference proteome</keyword>
<keyword evidence="5 6" id="KW-0472">Membrane</keyword>
<keyword evidence="2 6" id="KW-1003">Cell membrane</keyword>
<dbReference type="GO" id="GO:0055085">
    <property type="term" value="P:transmembrane transport"/>
    <property type="evidence" value="ECO:0007669"/>
    <property type="project" value="UniProtKB-UniRule"/>
</dbReference>
<feature type="transmembrane region" description="Helical" evidence="6">
    <location>
        <begin position="226"/>
        <end position="252"/>
    </location>
</feature>
<evidence type="ECO:0000256" key="2">
    <source>
        <dbReference type="ARBA" id="ARBA00022475"/>
    </source>
</evidence>
<dbReference type="InterPro" id="IPR027022">
    <property type="entry name" value="ABC_permease_BceB-typ"/>
</dbReference>
<feature type="transmembrane region" description="Helical" evidence="6">
    <location>
        <begin position="281"/>
        <end position="302"/>
    </location>
</feature>
<evidence type="ECO:0000256" key="4">
    <source>
        <dbReference type="ARBA" id="ARBA00022989"/>
    </source>
</evidence>
<keyword evidence="3 6" id="KW-0812">Transmembrane</keyword>
<accession>A0A7D4BG94</accession>
<proteinExistence type="inferred from homology"/>
<reference evidence="8 9" key="1">
    <citation type="submission" date="2020-01" db="EMBL/GenBank/DDBJ databases">
        <authorList>
            <person name="Gulvik C.A."/>
            <person name="Batra D.G."/>
        </authorList>
    </citation>
    <scope>NUCLEOTIDE SEQUENCE [LARGE SCALE GENOMIC DNA]</scope>
    <source>
        <strain evidence="8 9">W9323</strain>
    </source>
</reference>
<name>A0A7D4BG94_9BACL</name>
<dbReference type="PIRSF" id="PIRSF018968">
    <property type="entry name" value="ABC_permease_BceB"/>
    <property type="match status" value="1"/>
</dbReference>
<evidence type="ECO:0000313" key="9">
    <source>
        <dbReference type="Proteomes" id="UP000503088"/>
    </source>
</evidence>
<feature type="transmembrane region" description="Helical" evidence="6">
    <location>
        <begin position="154"/>
        <end position="174"/>
    </location>
</feature>
<dbReference type="PANTHER" id="PTHR46795:SF1">
    <property type="entry name" value="ABC TRANSPORTER PERMEASE PROTEIN"/>
    <property type="match status" value="1"/>
</dbReference>
<keyword evidence="6" id="KW-0813">Transport</keyword>
<dbReference type="Pfam" id="PF02687">
    <property type="entry name" value="FtsX"/>
    <property type="match status" value="1"/>
</dbReference>
<feature type="transmembrane region" description="Helical" evidence="6">
    <location>
        <begin position="195"/>
        <end position="214"/>
    </location>
</feature>
<dbReference type="Proteomes" id="UP000503088">
    <property type="component" value="Chromosome"/>
</dbReference>
<feature type="transmembrane region" description="Helical" evidence="6">
    <location>
        <begin position="62"/>
        <end position="82"/>
    </location>
</feature>
<sequence>MTFRQFAFNNVRRNVRSYGAYFLSSAFAVMIFFVYAMFIFHPQMEKPEYRLFILRGVELAEYIIFFFSFLFVLYSVSAFLKARQKEFGILMIQGMSRGQLNRLVFFENMIIGLLATGFGILAGLLFVKLFFLIWEQVLDMKGWSMYVPYQSVGLTVAAFFGLFLVISFLTAFLIRSNRVIELLRGSRKPKGEPKSSIGLCLLGTGCLGTAYGMAFAATKDWPVEVLFTIVGLAVVGIYFLFSQLSVFLIRWLKSRRRFYWRGVHLLWLSDLAHRMRDNARMLFLVTIILTSAFTATGVVLAYNQELEDYLPSYAFSYYAEPGVKPEKEHLGMLERELEQEKLDYQKMQAFFSYYIVAGKKKDKGVILNTLDVTRYNPSDSAYEGEEMVMIPLSDYNRFAKEADMETLKLKQGETLYLPPLFPRGETSKWLSGNEESFYFKESGLSVKVMAKEEHSPFIHDMESAALVVSDADAQKLDPSGSKGRFTAYLIPDWRDTMSFGVKLVEDFTEGSSRWEESPASQFFDSHGYTSRLITSRAFDYATVQLGPRTGLFVGIFIAVIFVISAGSFLYFRLHTDLNQDRKQYRTLAKVGLSEKEMRKAATVQVALLFFAPFAVAVVNACVALNTARVIFSSMLEPTLITIGAFFLVQLCYFFLVRSRYLHHLKKAMF</sequence>
<feature type="transmembrane region" description="Helical" evidence="6">
    <location>
        <begin position="605"/>
        <end position="631"/>
    </location>
</feature>
<keyword evidence="4 6" id="KW-1133">Transmembrane helix</keyword>
<comment type="similarity">
    <text evidence="6">Belongs to the ABC-4 integral membrane protein family.</text>
</comment>
<gene>
    <name evidence="8" type="ORF">GXN76_10475</name>
</gene>
<feature type="transmembrane region" description="Helical" evidence="6">
    <location>
        <begin position="551"/>
        <end position="571"/>
    </location>
</feature>
<dbReference type="InterPro" id="IPR003838">
    <property type="entry name" value="ABC3_permease_C"/>
</dbReference>
<dbReference type="GO" id="GO:0005886">
    <property type="term" value="C:plasma membrane"/>
    <property type="evidence" value="ECO:0007669"/>
    <property type="project" value="UniProtKB-SubCell"/>
</dbReference>
<evidence type="ECO:0000256" key="6">
    <source>
        <dbReference type="PIRNR" id="PIRNR018968"/>
    </source>
</evidence>
<dbReference type="AlphaFoldDB" id="A0A7D4BG94"/>
<dbReference type="KEGG" id="kpul:GXN76_10475"/>
<feature type="transmembrane region" description="Helical" evidence="6">
    <location>
        <begin position="103"/>
        <end position="134"/>
    </location>
</feature>
<dbReference type="PANTHER" id="PTHR46795">
    <property type="entry name" value="ABC TRANSPORTER PERMEASE-RELATED-RELATED"/>
    <property type="match status" value="1"/>
</dbReference>
<feature type="transmembrane region" description="Helical" evidence="6">
    <location>
        <begin position="637"/>
        <end position="656"/>
    </location>
</feature>
<dbReference type="InterPro" id="IPR052536">
    <property type="entry name" value="ABC-4_Integral_Memb_Prot"/>
</dbReference>
<dbReference type="RefSeq" id="WP_173222944.1">
    <property type="nucleotide sequence ID" value="NZ_CP048104.1"/>
</dbReference>
<feature type="domain" description="ABC3 transporter permease C-terminal" evidence="7">
    <location>
        <begin position="63"/>
        <end position="175"/>
    </location>
</feature>
<protein>
    <submittedName>
        <fullName evidence="8">ABC transporter permease</fullName>
    </submittedName>
</protein>
<evidence type="ECO:0000259" key="7">
    <source>
        <dbReference type="Pfam" id="PF02687"/>
    </source>
</evidence>
<comment type="subcellular location">
    <subcellularLocation>
        <location evidence="1 6">Cell membrane</location>
        <topology evidence="1 6">Multi-pass membrane protein</topology>
    </subcellularLocation>
</comment>
<feature type="transmembrane region" description="Helical" evidence="6">
    <location>
        <begin position="20"/>
        <end position="42"/>
    </location>
</feature>
<evidence type="ECO:0000256" key="1">
    <source>
        <dbReference type="ARBA" id="ARBA00004651"/>
    </source>
</evidence>
<organism evidence="8 9">
    <name type="scientific">Kroppenstedtia pulmonis</name>
    <dbReference type="NCBI Taxonomy" id="1380685"/>
    <lineage>
        <taxon>Bacteria</taxon>
        <taxon>Bacillati</taxon>
        <taxon>Bacillota</taxon>
        <taxon>Bacilli</taxon>
        <taxon>Bacillales</taxon>
        <taxon>Thermoactinomycetaceae</taxon>
        <taxon>Kroppenstedtia</taxon>
    </lineage>
</organism>
<dbReference type="EMBL" id="CP048104">
    <property type="protein sequence ID" value="QKG84852.1"/>
    <property type="molecule type" value="Genomic_DNA"/>
</dbReference>
<evidence type="ECO:0000256" key="5">
    <source>
        <dbReference type="ARBA" id="ARBA00023136"/>
    </source>
</evidence>